<keyword evidence="2" id="KW-1185">Reference proteome</keyword>
<dbReference type="STRING" id="1121279.SAMN02745887_03714"/>
<sequence>MWDCSGNEQGAHPRRPSWENPVTAYRCLASLQVQHGYFADGLARAMRLQADAESEQRLQRFGLLLRHEAQRIALYLPRQAEAGLWSELQAQPDLALDFGLYCSDTAWAYYTDLRALGASPRFKHSPSSPGLLQADGDSPIEPSFAPGRLAELQIALNPYAQASFSDWAAQDAPAYQLTLPVRRTIWKYLMLGQDSRVDVRLVDVGQAVDFTEPVVTELESGHPALLIRSQAPLALQERPSHRFQLRKRVGNSERVLIARLPMATPAALQRELIDGELCDVSEIFVNR</sequence>
<dbReference type="Proteomes" id="UP000186513">
    <property type="component" value="Unassembled WGS sequence"/>
</dbReference>
<evidence type="ECO:0000313" key="1">
    <source>
        <dbReference type="EMBL" id="SFZ79527.1"/>
    </source>
</evidence>
<reference evidence="1 2" key="1">
    <citation type="submission" date="2016-11" db="EMBL/GenBank/DDBJ databases">
        <authorList>
            <person name="Jaros S."/>
            <person name="Januszkiewicz K."/>
            <person name="Wedrychowicz H."/>
        </authorList>
    </citation>
    <scope>NUCLEOTIDE SEQUENCE [LARGE SCALE GENOMIC DNA]</scope>
    <source>
        <strain evidence="1 2">DSM 18899</strain>
    </source>
</reference>
<evidence type="ECO:0000313" key="2">
    <source>
        <dbReference type="Proteomes" id="UP000186513"/>
    </source>
</evidence>
<organism evidence="1 2">
    <name type="scientific">Chitinimonas taiwanensis DSM 18899</name>
    <dbReference type="NCBI Taxonomy" id="1121279"/>
    <lineage>
        <taxon>Bacteria</taxon>
        <taxon>Pseudomonadati</taxon>
        <taxon>Pseudomonadota</taxon>
        <taxon>Betaproteobacteria</taxon>
        <taxon>Neisseriales</taxon>
        <taxon>Chitinibacteraceae</taxon>
        <taxon>Chitinimonas</taxon>
    </lineage>
</organism>
<dbReference type="EMBL" id="FPKR01000019">
    <property type="protein sequence ID" value="SFZ79527.1"/>
    <property type="molecule type" value="Genomic_DNA"/>
</dbReference>
<name>A0A1K2HRX5_9NEIS</name>
<accession>A0A1K2HRX5</accession>
<proteinExistence type="predicted"/>
<dbReference type="AlphaFoldDB" id="A0A1K2HRX5"/>
<protein>
    <submittedName>
        <fullName evidence="1">Uncharacterized protein</fullName>
    </submittedName>
</protein>
<gene>
    <name evidence="1" type="ORF">SAMN02745887_03714</name>
</gene>